<feature type="non-terminal residue" evidence="1">
    <location>
        <position position="1"/>
    </location>
</feature>
<gene>
    <name evidence="1" type="ORF">METZ01_LOCUS385928</name>
</gene>
<reference evidence="1" key="1">
    <citation type="submission" date="2018-05" db="EMBL/GenBank/DDBJ databases">
        <authorList>
            <person name="Lanie J.A."/>
            <person name="Ng W.-L."/>
            <person name="Kazmierczak K.M."/>
            <person name="Andrzejewski T.M."/>
            <person name="Davidsen T.M."/>
            <person name="Wayne K.J."/>
            <person name="Tettelin H."/>
            <person name="Glass J.I."/>
            <person name="Rusch D."/>
            <person name="Podicherti R."/>
            <person name="Tsui H.-C.T."/>
            <person name="Winkler M.E."/>
        </authorList>
    </citation>
    <scope>NUCLEOTIDE SEQUENCE</scope>
</reference>
<dbReference type="AlphaFoldDB" id="A0A382UFL7"/>
<sequence>CECLDTCCRATDFRPAARRTSRPLPASGCRLRIRKGDRPWSPIRL</sequence>
<organism evidence="1">
    <name type="scientific">marine metagenome</name>
    <dbReference type="NCBI Taxonomy" id="408172"/>
    <lineage>
        <taxon>unclassified sequences</taxon>
        <taxon>metagenomes</taxon>
        <taxon>ecological metagenomes</taxon>
    </lineage>
</organism>
<accession>A0A382UFL7</accession>
<name>A0A382UFL7_9ZZZZ</name>
<protein>
    <submittedName>
        <fullName evidence="1">Uncharacterized protein</fullName>
    </submittedName>
</protein>
<dbReference type="EMBL" id="UINC01143888">
    <property type="protein sequence ID" value="SVD33074.1"/>
    <property type="molecule type" value="Genomic_DNA"/>
</dbReference>
<evidence type="ECO:0000313" key="1">
    <source>
        <dbReference type="EMBL" id="SVD33074.1"/>
    </source>
</evidence>
<feature type="non-terminal residue" evidence="1">
    <location>
        <position position="45"/>
    </location>
</feature>
<proteinExistence type="predicted"/>